<gene>
    <name evidence="1" type="ORF">IEQ34_008771</name>
</gene>
<evidence type="ECO:0000313" key="2">
    <source>
        <dbReference type="Proteomes" id="UP000775213"/>
    </source>
</evidence>
<reference evidence="1 2" key="1">
    <citation type="journal article" date="2021" name="Hortic Res">
        <title>Chromosome-scale assembly of the Dendrobium chrysotoxum genome enhances the understanding of orchid evolution.</title>
        <authorList>
            <person name="Zhang Y."/>
            <person name="Zhang G.Q."/>
            <person name="Zhang D."/>
            <person name="Liu X.D."/>
            <person name="Xu X.Y."/>
            <person name="Sun W.H."/>
            <person name="Yu X."/>
            <person name="Zhu X."/>
            <person name="Wang Z.W."/>
            <person name="Zhao X."/>
            <person name="Zhong W.Y."/>
            <person name="Chen H."/>
            <person name="Yin W.L."/>
            <person name="Huang T."/>
            <person name="Niu S.C."/>
            <person name="Liu Z.J."/>
        </authorList>
    </citation>
    <scope>NUCLEOTIDE SEQUENCE [LARGE SCALE GENOMIC DNA]</scope>
    <source>
        <strain evidence="1">Lindl</strain>
    </source>
</reference>
<comment type="caution">
    <text evidence="1">The sequence shown here is derived from an EMBL/GenBank/DDBJ whole genome shotgun (WGS) entry which is preliminary data.</text>
</comment>
<protein>
    <submittedName>
        <fullName evidence="1">Uncharacterized protein</fullName>
    </submittedName>
</protein>
<organism evidence="1 2">
    <name type="scientific">Dendrobium chrysotoxum</name>
    <name type="common">Orchid</name>
    <dbReference type="NCBI Taxonomy" id="161865"/>
    <lineage>
        <taxon>Eukaryota</taxon>
        <taxon>Viridiplantae</taxon>
        <taxon>Streptophyta</taxon>
        <taxon>Embryophyta</taxon>
        <taxon>Tracheophyta</taxon>
        <taxon>Spermatophyta</taxon>
        <taxon>Magnoliopsida</taxon>
        <taxon>Liliopsida</taxon>
        <taxon>Asparagales</taxon>
        <taxon>Orchidaceae</taxon>
        <taxon>Epidendroideae</taxon>
        <taxon>Malaxideae</taxon>
        <taxon>Dendrobiinae</taxon>
        <taxon>Dendrobium</taxon>
    </lineage>
</organism>
<name>A0AAV7GYN3_DENCH</name>
<evidence type="ECO:0000313" key="1">
    <source>
        <dbReference type="EMBL" id="KAH0461196.1"/>
    </source>
</evidence>
<accession>A0AAV7GYN3</accession>
<sequence>MPLLPLMLQPRLLLHLIKNCRILFAGGRSCCPTPTFLLFLKPTAILLAEVFDNSILVKYFIDLKLSNLIFSRADFI</sequence>
<keyword evidence="2" id="KW-1185">Reference proteome</keyword>
<dbReference type="EMBL" id="JAGFBR010000009">
    <property type="protein sequence ID" value="KAH0461196.1"/>
    <property type="molecule type" value="Genomic_DNA"/>
</dbReference>
<proteinExistence type="predicted"/>
<dbReference type="AlphaFoldDB" id="A0AAV7GYN3"/>
<dbReference type="Proteomes" id="UP000775213">
    <property type="component" value="Unassembled WGS sequence"/>
</dbReference>